<proteinExistence type="inferred from homology"/>
<gene>
    <name evidence="8" type="ORF">H0194_07500</name>
</gene>
<evidence type="ECO:0000256" key="3">
    <source>
        <dbReference type="ARBA" id="ARBA00023002"/>
    </source>
</evidence>
<dbReference type="NCBIfam" id="TIGR03860">
    <property type="entry name" value="FMN_nitrolo"/>
    <property type="match status" value="1"/>
</dbReference>
<keyword evidence="4 8" id="KW-0503">Monooxygenase</keyword>
<dbReference type="Gene3D" id="3.20.20.30">
    <property type="entry name" value="Luciferase-like domain"/>
    <property type="match status" value="1"/>
</dbReference>
<keyword evidence="3 8" id="KW-0560">Oxidoreductase</keyword>
<evidence type="ECO:0000256" key="6">
    <source>
        <dbReference type="PIRSR" id="PIRSR000337-1"/>
    </source>
</evidence>
<dbReference type="GO" id="GO:0016705">
    <property type="term" value="F:oxidoreductase activity, acting on paired donors, with incorporation or reduction of molecular oxygen"/>
    <property type="evidence" value="ECO:0007669"/>
    <property type="project" value="InterPro"/>
</dbReference>
<evidence type="ECO:0000256" key="2">
    <source>
        <dbReference type="ARBA" id="ARBA00022643"/>
    </source>
</evidence>
<evidence type="ECO:0000256" key="1">
    <source>
        <dbReference type="ARBA" id="ARBA00022630"/>
    </source>
</evidence>
<dbReference type="InterPro" id="IPR016215">
    <property type="entry name" value="NTA_MOA"/>
</dbReference>
<dbReference type="Pfam" id="PF00296">
    <property type="entry name" value="Bac_luciferase"/>
    <property type="match status" value="1"/>
</dbReference>
<keyword evidence="1 6" id="KW-0285">Flavoprotein</keyword>
<dbReference type="GO" id="GO:0004497">
    <property type="term" value="F:monooxygenase activity"/>
    <property type="evidence" value="ECO:0007669"/>
    <property type="project" value="UniProtKB-KW"/>
</dbReference>
<dbReference type="EMBL" id="CP059404">
    <property type="protein sequence ID" value="QNE88922.1"/>
    <property type="molecule type" value="Genomic_DNA"/>
</dbReference>
<reference evidence="8 9" key="1">
    <citation type="submission" date="2020-07" db="EMBL/GenBank/DDBJ databases">
        <title>Complete genome and description of Corynebacterium incognita strain Marseille-Q3630 sp. nov.</title>
        <authorList>
            <person name="Boxberger M."/>
        </authorList>
    </citation>
    <scope>NUCLEOTIDE SEQUENCE [LARGE SCALE GENOMIC DNA]</scope>
    <source>
        <strain evidence="8 9">Marseille-Q3630</strain>
    </source>
</reference>
<evidence type="ECO:0000313" key="9">
    <source>
        <dbReference type="Proteomes" id="UP000515743"/>
    </source>
</evidence>
<feature type="binding site" evidence="6">
    <location>
        <position position="60"/>
    </location>
    <ligand>
        <name>FMN</name>
        <dbReference type="ChEBI" id="CHEBI:58210"/>
    </ligand>
</feature>
<sequence length="445" mass="49118">MTNSDKHMLLGLASFASASAQATAWKHPASKMGRFPDVEGLQQSAQLAEKGKFQFLFLGDFPGGIPRTNAEAPQNPPEPILAIAAMAQHTKNVGFAATAHTQWHEPFHVARQFKALDLLTHGRTAWNAVTGSDPQAAALFGTSMPSSEERYGHASEFVQIVQSFWDSWGEDVYAGADGKETFADYSKIKRHSLKGQYLEAAGALPLPPSEQGQPVMFHSGGSPNSIAFAGRFADVYVTEVFTLEEARYQREALRKAAVEAGREADDVKFIAGVMPTIAKDKRTALDRHGFFMEPKLRQQIRYLSMMFGTNFGPEDLDKPIPADIIERATYAGARDPRQGTAIAVAQEGWTLRDVINHSVVDYHPAVQGTATDVADHMQKWFEEGGADGFWIMPDLVELDLVAFVDEVVPILQQRGLFHEDHESNTLRGNLGIRDQQGVDKRILRR</sequence>
<comment type="similarity">
    <text evidence="5">Belongs to the NtaA/SnaA/DszA monooxygenase family.</text>
</comment>
<dbReference type="RefSeq" id="WP_185175309.1">
    <property type="nucleotide sequence ID" value="NZ_CP059404.1"/>
</dbReference>
<keyword evidence="2 6" id="KW-0288">FMN</keyword>
<dbReference type="PANTHER" id="PTHR30011:SF16">
    <property type="entry name" value="C2H2 FINGER DOMAIN TRANSCRIPTION FACTOR (EUROFUNG)-RELATED"/>
    <property type="match status" value="1"/>
</dbReference>
<keyword evidence="9" id="KW-1185">Reference proteome</keyword>
<feature type="binding site" evidence="6">
    <location>
        <position position="98"/>
    </location>
    <ligand>
        <name>FMN</name>
        <dbReference type="ChEBI" id="CHEBI:58210"/>
    </ligand>
</feature>
<feature type="binding site" evidence="6">
    <location>
        <position position="151"/>
    </location>
    <ligand>
        <name>FMN</name>
        <dbReference type="ChEBI" id="CHEBI:58210"/>
    </ligand>
</feature>
<dbReference type="InterPro" id="IPR051260">
    <property type="entry name" value="Diverse_substr_monoxygenases"/>
</dbReference>
<dbReference type="InterPro" id="IPR011251">
    <property type="entry name" value="Luciferase-like_dom"/>
</dbReference>
<dbReference type="EC" id="1.14.-.-" evidence="8"/>
<organism evidence="8 9">
    <name type="scientific">Corynebacterium incognita</name>
    <dbReference type="NCBI Taxonomy" id="2754725"/>
    <lineage>
        <taxon>Bacteria</taxon>
        <taxon>Bacillati</taxon>
        <taxon>Actinomycetota</taxon>
        <taxon>Actinomycetes</taxon>
        <taxon>Mycobacteriales</taxon>
        <taxon>Corynebacteriaceae</taxon>
        <taxon>Corynebacterium</taxon>
    </lineage>
</organism>
<evidence type="ECO:0000313" key="8">
    <source>
        <dbReference type="EMBL" id="QNE88922.1"/>
    </source>
</evidence>
<evidence type="ECO:0000256" key="5">
    <source>
        <dbReference type="ARBA" id="ARBA00033748"/>
    </source>
</evidence>
<dbReference type="PANTHER" id="PTHR30011">
    <property type="entry name" value="ALKANESULFONATE MONOOXYGENASE-RELATED"/>
    <property type="match status" value="1"/>
</dbReference>
<dbReference type="SUPFAM" id="SSF51679">
    <property type="entry name" value="Bacterial luciferase-like"/>
    <property type="match status" value="1"/>
</dbReference>
<dbReference type="InterPro" id="IPR036661">
    <property type="entry name" value="Luciferase-like_sf"/>
</dbReference>
<evidence type="ECO:0000256" key="4">
    <source>
        <dbReference type="ARBA" id="ARBA00023033"/>
    </source>
</evidence>
<dbReference type="PIRSF" id="PIRSF000337">
    <property type="entry name" value="NTA_MOA"/>
    <property type="match status" value="1"/>
</dbReference>
<evidence type="ECO:0000259" key="7">
    <source>
        <dbReference type="Pfam" id="PF00296"/>
    </source>
</evidence>
<protein>
    <submittedName>
        <fullName evidence="8">NtaA/DmoA family FMN-dependent monooxygenase</fullName>
        <ecNumber evidence="8">1.14.-.-</ecNumber>
    </submittedName>
</protein>
<dbReference type="AlphaFoldDB" id="A0A7G7CMV6"/>
<name>A0A7G7CMV6_9CORY</name>
<dbReference type="KEGG" id="cik:H0194_07500"/>
<feature type="domain" description="Luciferase-like" evidence="7">
    <location>
        <begin position="27"/>
        <end position="387"/>
    </location>
</feature>
<dbReference type="Proteomes" id="UP000515743">
    <property type="component" value="Chromosome"/>
</dbReference>
<accession>A0A7G7CMV6</accession>
<feature type="binding site" evidence="6">
    <location>
        <position position="222"/>
    </location>
    <ligand>
        <name>FMN</name>
        <dbReference type="ChEBI" id="CHEBI:58210"/>
    </ligand>
</feature>